<feature type="non-terminal residue" evidence="2">
    <location>
        <position position="1"/>
    </location>
</feature>
<proteinExistence type="predicted"/>
<evidence type="ECO:0000313" key="2">
    <source>
        <dbReference type="EMBL" id="SBP67653.1"/>
    </source>
</evidence>
<dbReference type="EMBL" id="HADZ01003712">
    <property type="protein sequence ID" value="SBP67653.1"/>
    <property type="molecule type" value="Transcribed_RNA"/>
</dbReference>
<sequence>WLTALMMMQHSVLFSAGNILFTIQNQSVGSSFSLHFSEILDYCAFECRVEPQVKGGSQRCLESNKGQEPAKCLFFVTLICLIV</sequence>
<gene>
    <name evidence="2" type="primary">si:dkey-113d16.9</name>
</gene>
<feature type="signal peptide" evidence="1">
    <location>
        <begin position="1"/>
        <end position="16"/>
    </location>
</feature>
<evidence type="ECO:0000256" key="1">
    <source>
        <dbReference type="SAM" id="SignalP"/>
    </source>
</evidence>
<name>A0A1A8BL88_NOTKA</name>
<feature type="non-terminal residue" evidence="2">
    <location>
        <position position="83"/>
    </location>
</feature>
<accession>A0A1A8BL88</accession>
<protein>
    <submittedName>
        <fullName evidence="2">Uncharacterized protein</fullName>
    </submittedName>
</protein>
<reference evidence="2" key="1">
    <citation type="submission" date="2016-05" db="EMBL/GenBank/DDBJ databases">
        <authorList>
            <person name="Lavstsen T."/>
            <person name="Jespersen J.S."/>
        </authorList>
    </citation>
    <scope>NUCLEOTIDE SEQUENCE</scope>
    <source>
        <tissue evidence="2">Brain</tissue>
    </source>
</reference>
<organism evidence="2">
    <name type="scientific">Nothobranchius kadleci</name>
    <name type="common">African annual killifish</name>
    <dbReference type="NCBI Taxonomy" id="1051664"/>
    <lineage>
        <taxon>Eukaryota</taxon>
        <taxon>Metazoa</taxon>
        <taxon>Chordata</taxon>
        <taxon>Craniata</taxon>
        <taxon>Vertebrata</taxon>
        <taxon>Euteleostomi</taxon>
        <taxon>Actinopterygii</taxon>
        <taxon>Neopterygii</taxon>
        <taxon>Teleostei</taxon>
        <taxon>Neoteleostei</taxon>
        <taxon>Acanthomorphata</taxon>
        <taxon>Ovalentaria</taxon>
        <taxon>Atherinomorphae</taxon>
        <taxon>Cyprinodontiformes</taxon>
        <taxon>Nothobranchiidae</taxon>
        <taxon>Nothobranchius</taxon>
    </lineage>
</organism>
<reference evidence="2" key="2">
    <citation type="submission" date="2016-06" db="EMBL/GenBank/DDBJ databases">
        <title>The genome of a short-lived fish provides insights into sex chromosome evolution and the genetic control of aging.</title>
        <authorList>
            <person name="Reichwald K."/>
            <person name="Felder M."/>
            <person name="Petzold A."/>
            <person name="Koch P."/>
            <person name="Groth M."/>
            <person name="Platzer M."/>
        </authorList>
    </citation>
    <scope>NUCLEOTIDE SEQUENCE</scope>
    <source>
        <tissue evidence="2">Brain</tissue>
    </source>
</reference>
<keyword evidence="1" id="KW-0732">Signal</keyword>
<feature type="chain" id="PRO_5008366793" evidence="1">
    <location>
        <begin position="17"/>
        <end position="83"/>
    </location>
</feature>
<dbReference type="AlphaFoldDB" id="A0A1A8BL88"/>